<accession>A0A8X6UE52</accession>
<gene>
    <name evidence="1" type="ORF">NPIL_432361</name>
</gene>
<protein>
    <submittedName>
        <fullName evidence="1">Uncharacterized protein</fullName>
    </submittedName>
</protein>
<dbReference type="AlphaFoldDB" id="A0A8X6UE52"/>
<organism evidence="1 2">
    <name type="scientific">Nephila pilipes</name>
    <name type="common">Giant wood spider</name>
    <name type="synonym">Nephila maculata</name>
    <dbReference type="NCBI Taxonomy" id="299642"/>
    <lineage>
        <taxon>Eukaryota</taxon>
        <taxon>Metazoa</taxon>
        <taxon>Ecdysozoa</taxon>
        <taxon>Arthropoda</taxon>
        <taxon>Chelicerata</taxon>
        <taxon>Arachnida</taxon>
        <taxon>Araneae</taxon>
        <taxon>Araneomorphae</taxon>
        <taxon>Entelegynae</taxon>
        <taxon>Araneoidea</taxon>
        <taxon>Nephilidae</taxon>
        <taxon>Nephila</taxon>
    </lineage>
</organism>
<sequence length="111" mass="12788">MLELQLIPTLKGKGEANGEKLEEGGFSEIVQSFRFQIQGTLLFPAIPGREKDFDHFFWSKSFSKNESIQAAGVEVEILKSINDETVKDSINRWGREQNHCNKYYFLFNIRG</sequence>
<evidence type="ECO:0000313" key="1">
    <source>
        <dbReference type="EMBL" id="GFU09813.1"/>
    </source>
</evidence>
<dbReference type="EMBL" id="BMAW01078152">
    <property type="protein sequence ID" value="GFU09813.1"/>
    <property type="molecule type" value="Genomic_DNA"/>
</dbReference>
<keyword evidence="2" id="KW-1185">Reference proteome</keyword>
<proteinExistence type="predicted"/>
<dbReference type="Proteomes" id="UP000887013">
    <property type="component" value="Unassembled WGS sequence"/>
</dbReference>
<reference evidence="1" key="1">
    <citation type="submission" date="2020-08" db="EMBL/GenBank/DDBJ databases">
        <title>Multicomponent nature underlies the extraordinary mechanical properties of spider dragline silk.</title>
        <authorList>
            <person name="Kono N."/>
            <person name="Nakamura H."/>
            <person name="Mori M."/>
            <person name="Yoshida Y."/>
            <person name="Ohtoshi R."/>
            <person name="Malay A.D."/>
            <person name="Moran D.A.P."/>
            <person name="Tomita M."/>
            <person name="Numata K."/>
            <person name="Arakawa K."/>
        </authorList>
    </citation>
    <scope>NUCLEOTIDE SEQUENCE</scope>
</reference>
<comment type="caution">
    <text evidence="1">The sequence shown here is derived from an EMBL/GenBank/DDBJ whole genome shotgun (WGS) entry which is preliminary data.</text>
</comment>
<evidence type="ECO:0000313" key="2">
    <source>
        <dbReference type="Proteomes" id="UP000887013"/>
    </source>
</evidence>
<name>A0A8X6UE52_NEPPI</name>